<dbReference type="Proteomes" id="UP000439113">
    <property type="component" value="Unassembled WGS sequence"/>
</dbReference>
<gene>
    <name evidence="8" type="ORF">GJ654_04065</name>
</gene>
<name>A0A6N8DKW8_RHOAC</name>
<dbReference type="GO" id="GO:0046872">
    <property type="term" value="F:metal ion binding"/>
    <property type="evidence" value="ECO:0007669"/>
    <property type="project" value="UniProtKB-KW"/>
</dbReference>
<evidence type="ECO:0000256" key="6">
    <source>
        <dbReference type="PROSITE-ProRule" id="PRU00433"/>
    </source>
</evidence>
<organism evidence="8 9">
    <name type="scientific">Rhodoblastus acidophilus</name>
    <name type="common">Rhodopseudomonas acidophila</name>
    <dbReference type="NCBI Taxonomy" id="1074"/>
    <lineage>
        <taxon>Bacteria</taxon>
        <taxon>Pseudomonadati</taxon>
        <taxon>Pseudomonadota</taxon>
        <taxon>Alphaproteobacteria</taxon>
        <taxon>Hyphomicrobiales</taxon>
        <taxon>Rhodoblastaceae</taxon>
        <taxon>Rhodoblastus</taxon>
    </lineage>
</organism>
<dbReference type="Gene3D" id="1.10.760.10">
    <property type="entry name" value="Cytochrome c-like domain"/>
    <property type="match status" value="1"/>
</dbReference>
<accession>A0A6N8DKW8</accession>
<dbReference type="InterPro" id="IPR036909">
    <property type="entry name" value="Cyt_c-like_dom_sf"/>
</dbReference>
<feature type="domain" description="Cytochrome c" evidence="7">
    <location>
        <begin position="64"/>
        <end position="164"/>
    </location>
</feature>
<keyword evidence="2 6" id="KW-0349">Heme</keyword>
<evidence type="ECO:0000256" key="4">
    <source>
        <dbReference type="ARBA" id="ARBA00022982"/>
    </source>
</evidence>
<dbReference type="OrthoDB" id="9805828at2"/>
<comment type="caution">
    <text evidence="8">The sequence shown here is derived from an EMBL/GenBank/DDBJ whole genome shotgun (WGS) entry which is preliminary data.</text>
</comment>
<evidence type="ECO:0000256" key="5">
    <source>
        <dbReference type="ARBA" id="ARBA00023004"/>
    </source>
</evidence>
<proteinExistence type="predicted"/>
<dbReference type="InterPro" id="IPR002327">
    <property type="entry name" value="Cyt_c_1A/1B"/>
</dbReference>
<dbReference type="Pfam" id="PF00034">
    <property type="entry name" value="Cytochrom_C"/>
    <property type="match status" value="1"/>
</dbReference>
<dbReference type="PRINTS" id="PR00604">
    <property type="entry name" value="CYTCHRMECIAB"/>
</dbReference>
<dbReference type="RefSeq" id="WP_155444817.1">
    <property type="nucleotide sequence ID" value="NZ_JAOQNR010000002.1"/>
</dbReference>
<dbReference type="PROSITE" id="PS51007">
    <property type="entry name" value="CYTC"/>
    <property type="match status" value="1"/>
</dbReference>
<evidence type="ECO:0000259" key="7">
    <source>
        <dbReference type="PROSITE" id="PS51007"/>
    </source>
</evidence>
<dbReference type="PANTHER" id="PTHR11961">
    <property type="entry name" value="CYTOCHROME C"/>
    <property type="match status" value="1"/>
</dbReference>
<keyword evidence="3 6" id="KW-0479">Metal-binding</keyword>
<reference evidence="8 9" key="1">
    <citation type="submission" date="2019-11" db="EMBL/GenBank/DDBJ databases">
        <title>Whole-genome sequence of a Rhodoblastus acidophilus DSM 142.</title>
        <authorList>
            <person name="Kyndt J.A."/>
            <person name="Meyer T.E."/>
        </authorList>
    </citation>
    <scope>NUCLEOTIDE SEQUENCE [LARGE SCALE GENOMIC DNA]</scope>
    <source>
        <strain evidence="8 9">DSM 142</strain>
    </source>
</reference>
<dbReference type="SUPFAM" id="SSF46626">
    <property type="entry name" value="Cytochrome c"/>
    <property type="match status" value="1"/>
</dbReference>
<dbReference type="EMBL" id="WNKS01000002">
    <property type="protein sequence ID" value="MTV30165.1"/>
    <property type="molecule type" value="Genomic_DNA"/>
</dbReference>
<dbReference type="GO" id="GO:0020037">
    <property type="term" value="F:heme binding"/>
    <property type="evidence" value="ECO:0007669"/>
    <property type="project" value="InterPro"/>
</dbReference>
<protein>
    <submittedName>
        <fullName evidence="8">C-type cytochrome</fullName>
    </submittedName>
</protein>
<keyword evidence="4" id="KW-0249">Electron transport</keyword>
<dbReference type="AlphaFoldDB" id="A0A6N8DKW8"/>
<keyword evidence="5 6" id="KW-0408">Iron</keyword>
<evidence type="ECO:0000256" key="3">
    <source>
        <dbReference type="ARBA" id="ARBA00022723"/>
    </source>
</evidence>
<evidence type="ECO:0000313" key="8">
    <source>
        <dbReference type="EMBL" id="MTV30165.1"/>
    </source>
</evidence>
<sequence length="173" mass="18311">MTYNDLAKAGFGFVCALLLGVVLSLIGDVLVSPIRPKIAGFSFPVPATTQGAKVETVDDLLAKADPARGKELAQVCGACHSFERIGGAKFGPNLYGVVGRPKHAFPGFAYSGGMKGQSGSWTFAEIDKWITNPKAVVSDTRMQFPGEPDPAKRADIIAYLRTLSDSPVPLAKN</sequence>
<keyword evidence="1" id="KW-0813">Transport</keyword>
<evidence type="ECO:0000256" key="1">
    <source>
        <dbReference type="ARBA" id="ARBA00022448"/>
    </source>
</evidence>
<dbReference type="InterPro" id="IPR009056">
    <property type="entry name" value="Cyt_c-like_dom"/>
</dbReference>
<evidence type="ECO:0000256" key="2">
    <source>
        <dbReference type="ARBA" id="ARBA00022617"/>
    </source>
</evidence>
<evidence type="ECO:0000313" key="9">
    <source>
        <dbReference type="Proteomes" id="UP000439113"/>
    </source>
</evidence>
<dbReference type="GO" id="GO:0009055">
    <property type="term" value="F:electron transfer activity"/>
    <property type="evidence" value="ECO:0007669"/>
    <property type="project" value="InterPro"/>
</dbReference>